<accession>A0A1M4EE09</accession>
<keyword evidence="1" id="KW-0812">Transmembrane</keyword>
<keyword evidence="1" id="KW-0472">Membrane</keyword>
<reference evidence="2" key="1">
    <citation type="submission" date="2016-04" db="EMBL/GenBank/DDBJ databases">
        <authorList>
            <person name="Evans L.H."/>
            <person name="Alamgir A."/>
            <person name="Owens N."/>
            <person name="Weber N.D."/>
            <person name="Virtaneva K."/>
            <person name="Barbian K."/>
            <person name="Babar A."/>
            <person name="Rosenke K."/>
        </authorList>
    </citation>
    <scope>NUCLEOTIDE SEQUENCE</scope>
    <source>
        <strain evidence="2">Nono1</strain>
    </source>
</reference>
<protein>
    <submittedName>
        <fullName evidence="2">PROBABLE TETRONASIN-TRANSPORT INTEGRAL MEMBRANE PROTEIN ABC TRANSPORTER</fullName>
    </submittedName>
</protein>
<dbReference type="EMBL" id="LT559118">
    <property type="protein sequence ID" value="SBO96956.1"/>
    <property type="molecule type" value="Genomic_DNA"/>
</dbReference>
<gene>
    <name evidence="2" type="ORF">BN4615_P6472</name>
</gene>
<organism evidence="2">
    <name type="scientific">Nonomuraea gerenzanensis</name>
    <dbReference type="NCBI Taxonomy" id="93944"/>
    <lineage>
        <taxon>Bacteria</taxon>
        <taxon>Bacillati</taxon>
        <taxon>Actinomycetota</taxon>
        <taxon>Actinomycetes</taxon>
        <taxon>Streptosporangiales</taxon>
        <taxon>Streptosporangiaceae</taxon>
        <taxon>Nonomuraea</taxon>
    </lineage>
</organism>
<feature type="transmembrane region" description="Helical" evidence="1">
    <location>
        <begin position="102"/>
        <end position="120"/>
    </location>
</feature>
<evidence type="ECO:0000313" key="2">
    <source>
        <dbReference type="EMBL" id="SBO96956.1"/>
    </source>
</evidence>
<dbReference type="RefSeq" id="WP_225265745.1">
    <property type="nucleotide sequence ID" value="NZ_CP084058.1"/>
</dbReference>
<sequence>MPTRGGKVWVMLAAAVAHTGGVPALAWLTPFGWVRLTRPYAGDHWWALGPVVLFVAVLTAAAYTLSTRRDMAGGLIPARSGPAGGGPAGVLGLAGRLHRTTLAAFAIGFGLLGALLGVSARGLDSQLGTPQFQELTATLGGPGARVSDVFFSFMMYVLSQLVAAAALVPALRARGEEAAGPSCCCPPRPAGCAGR</sequence>
<dbReference type="AlphaFoldDB" id="A0A1M4EE09"/>
<feature type="transmembrane region" description="Helical" evidence="1">
    <location>
        <begin position="44"/>
        <end position="65"/>
    </location>
</feature>
<name>A0A1M4EE09_9ACTN</name>
<feature type="transmembrane region" description="Helical" evidence="1">
    <location>
        <begin position="149"/>
        <end position="171"/>
    </location>
</feature>
<proteinExistence type="predicted"/>
<keyword evidence="1" id="KW-1133">Transmembrane helix</keyword>
<evidence type="ECO:0000256" key="1">
    <source>
        <dbReference type="SAM" id="Phobius"/>
    </source>
</evidence>